<dbReference type="Pfam" id="PF12276">
    <property type="entry name" value="DUF3617"/>
    <property type="match status" value="1"/>
</dbReference>
<dbReference type="Proteomes" id="UP000234329">
    <property type="component" value="Unassembled WGS sequence"/>
</dbReference>
<proteinExistence type="predicted"/>
<dbReference type="AlphaFoldDB" id="A0A2I1DIT5"/>
<organism evidence="2 3">
    <name type="scientific">Acidithiobacillus marinus</name>
    <dbReference type="NCBI Taxonomy" id="187490"/>
    <lineage>
        <taxon>Bacteria</taxon>
        <taxon>Pseudomonadati</taxon>
        <taxon>Pseudomonadota</taxon>
        <taxon>Acidithiobacillia</taxon>
        <taxon>Acidithiobacillales</taxon>
        <taxon>Acidithiobacillaceae</taxon>
        <taxon>Acidithiobacillus</taxon>
    </lineage>
</organism>
<protein>
    <recommendedName>
        <fullName evidence="4">Ig-like domain-containing protein</fullName>
    </recommendedName>
</protein>
<evidence type="ECO:0000313" key="3">
    <source>
        <dbReference type="Proteomes" id="UP000234329"/>
    </source>
</evidence>
<comment type="caution">
    <text evidence="2">The sequence shown here is derived from an EMBL/GenBank/DDBJ whole genome shotgun (WGS) entry which is preliminary data.</text>
</comment>
<evidence type="ECO:0000313" key="2">
    <source>
        <dbReference type="EMBL" id="PKY09789.1"/>
    </source>
</evidence>
<sequence length="155" mass="16748">MRTYIKTGVTTGLLLIGCVSITAFAADSPMEPGLWSMQISGTTRVSSPAISTPMQRTTLICVKAHQTPQKVFIPAGSSHCTSSHQVLPDGKTQWTFHCQAPGATVIQKGWFHTGAHHLDSQWTVTDHIHAAAHYTAITNMQIRGTRLSGHCGDVK</sequence>
<accession>A0A2I1DIT5</accession>
<gene>
    <name evidence="2" type="ORF">B1757_13165</name>
</gene>
<dbReference type="RefSeq" id="WP_101538763.1">
    <property type="nucleotide sequence ID" value="NZ_MXAV01000050.1"/>
</dbReference>
<dbReference type="EMBL" id="MXAV01000050">
    <property type="protein sequence ID" value="PKY09789.1"/>
    <property type="molecule type" value="Genomic_DNA"/>
</dbReference>
<evidence type="ECO:0008006" key="4">
    <source>
        <dbReference type="Google" id="ProtNLM"/>
    </source>
</evidence>
<dbReference type="OrthoDB" id="9155556at2"/>
<dbReference type="InterPro" id="IPR022061">
    <property type="entry name" value="DUF3617"/>
</dbReference>
<dbReference type="InParanoid" id="A0A2I1DIT5"/>
<reference evidence="2 3" key="1">
    <citation type="submission" date="2017-03" db="EMBL/GenBank/DDBJ databases">
        <title>Draft genime sequence of the acidophilic sulfur-oxidizing bacterium Acidithiobacillus sp. SH, isolated from seawater.</title>
        <authorList>
            <person name="Sharmin S."/>
            <person name="Tokuhisa M."/>
            <person name="Kanao T."/>
            <person name="Kamimura K."/>
        </authorList>
    </citation>
    <scope>NUCLEOTIDE SEQUENCE [LARGE SCALE GENOMIC DNA]</scope>
    <source>
        <strain evidence="2 3">SH</strain>
    </source>
</reference>
<feature type="signal peptide" evidence="1">
    <location>
        <begin position="1"/>
        <end position="25"/>
    </location>
</feature>
<feature type="chain" id="PRO_5014137756" description="Ig-like domain-containing protein" evidence="1">
    <location>
        <begin position="26"/>
        <end position="155"/>
    </location>
</feature>
<dbReference type="PROSITE" id="PS51257">
    <property type="entry name" value="PROKAR_LIPOPROTEIN"/>
    <property type="match status" value="1"/>
</dbReference>
<keyword evidence="1" id="KW-0732">Signal</keyword>
<keyword evidence="3" id="KW-1185">Reference proteome</keyword>
<evidence type="ECO:0000256" key="1">
    <source>
        <dbReference type="SAM" id="SignalP"/>
    </source>
</evidence>
<name>A0A2I1DIT5_9PROT</name>